<dbReference type="AlphaFoldDB" id="A0A840I017"/>
<dbReference type="PANTHER" id="PTHR11054:SF0">
    <property type="entry name" value="6-PHOSPHOGLUCONOLACTONASE"/>
    <property type="match status" value="1"/>
</dbReference>
<dbReference type="GO" id="GO:0005975">
    <property type="term" value="P:carbohydrate metabolic process"/>
    <property type="evidence" value="ECO:0007669"/>
    <property type="project" value="UniProtKB-UniRule"/>
</dbReference>
<evidence type="ECO:0000256" key="6">
    <source>
        <dbReference type="ARBA" id="ARBA00020337"/>
    </source>
</evidence>
<comment type="catalytic activity">
    <reaction evidence="1 7">
        <text>6-phospho-D-glucono-1,5-lactone + H2O = 6-phospho-D-gluconate + H(+)</text>
        <dbReference type="Rhea" id="RHEA:12556"/>
        <dbReference type="ChEBI" id="CHEBI:15377"/>
        <dbReference type="ChEBI" id="CHEBI:15378"/>
        <dbReference type="ChEBI" id="CHEBI:57955"/>
        <dbReference type="ChEBI" id="CHEBI:58759"/>
        <dbReference type="EC" id="3.1.1.31"/>
    </reaction>
</comment>
<dbReference type="GO" id="GO:0006098">
    <property type="term" value="P:pentose-phosphate shunt"/>
    <property type="evidence" value="ECO:0007669"/>
    <property type="project" value="UniProtKB-UniPathway"/>
</dbReference>
<accession>A0A840I017</accession>
<dbReference type="GO" id="GO:0017057">
    <property type="term" value="F:6-phosphogluconolactonase activity"/>
    <property type="evidence" value="ECO:0007669"/>
    <property type="project" value="UniProtKB-UniRule"/>
</dbReference>
<dbReference type="InterPro" id="IPR005900">
    <property type="entry name" value="6-phosphogluconolactonase_DevB"/>
</dbReference>
<reference evidence="9 10" key="1">
    <citation type="submission" date="2020-08" db="EMBL/GenBank/DDBJ databases">
        <title>Genomic Encyclopedia of Type Strains, Phase IV (KMG-IV): sequencing the most valuable type-strain genomes for metagenomic binning, comparative biology and taxonomic classification.</title>
        <authorList>
            <person name="Goeker M."/>
        </authorList>
    </citation>
    <scope>NUCLEOTIDE SEQUENCE [LARGE SCALE GENOMIC DNA]</scope>
    <source>
        <strain evidence="9 10">DSM 102850</strain>
    </source>
</reference>
<evidence type="ECO:0000256" key="4">
    <source>
        <dbReference type="ARBA" id="ARBA00010662"/>
    </source>
</evidence>
<dbReference type="Gene3D" id="3.40.50.1360">
    <property type="match status" value="1"/>
</dbReference>
<comment type="pathway">
    <text evidence="3 7">Carbohydrate degradation; pentose phosphate pathway; D-ribulose 5-phosphate from D-glucose 6-phosphate (oxidative stage): step 2/3.</text>
</comment>
<evidence type="ECO:0000256" key="1">
    <source>
        <dbReference type="ARBA" id="ARBA00000832"/>
    </source>
</evidence>
<dbReference type="InterPro" id="IPR039104">
    <property type="entry name" value="6PGL"/>
</dbReference>
<comment type="caution">
    <text evidence="9">The sequence shown here is derived from an EMBL/GenBank/DDBJ whole genome shotgun (WGS) entry which is preliminary data.</text>
</comment>
<dbReference type="Pfam" id="PF01182">
    <property type="entry name" value="Glucosamine_iso"/>
    <property type="match status" value="1"/>
</dbReference>
<organism evidence="9 10">
    <name type="scientific">Parvularcula dongshanensis</name>
    <dbReference type="NCBI Taxonomy" id="1173995"/>
    <lineage>
        <taxon>Bacteria</taxon>
        <taxon>Pseudomonadati</taxon>
        <taxon>Pseudomonadota</taxon>
        <taxon>Alphaproteobacteria</taxon>
        <taxon>Parvularculales</taxon>
        <taxon>Parvularculaceae</taxon>
        <taxon>Parvularcula</taxon>
    </lineage>
</organism>
<dbReference type="NCBIfam" id="TIGR01198">
    <property type="entry name" value="pgl"/>
    <property type="match status" value="1"/>
</dbReference>
<name>A0A840I017_9PROT</name>
<dbReference type="CDD" id="cd01400">
    <property type="entry name" value="6PGL"/>
    <property type="match status" value="1"/>
</dbReference>
<dbReference type="InterPro" id="IPR037171">
    <property type="entry name" value="NagB/RpiA_transferase-like"/>
</dbReference>
<evidence type="ECO:0000259" key="8">
    <source>
        <dbReference type="Pfam" id="PF01182"/>
    </source>
</evidence>
<evidence type="ECO:0000313" key="10">
    <source>
        <dbReference type="Proteomes" id="UP000563524"/>
    </source>
</evidence>
<evidence type="ECO:0000256" key="2">
    <source>
        <dbReference type="ARBA" id="ARBA00002681"/>
    </source>
</evidence>
<dbReference type="EMBL" id="JACHOB010000001">
    <property type="protein sequence ID" value="MBB4658426.1"/>
    <property type="molecule type" value="Genomic_DNA"/>
</dbReference>
<dbReference type="PANTHER" id="PTHR11054">
    <property type="entry name" value="6-PHOSPHOGLUCONOLACTONASE"/>
    <property type="match status" value="1"/>
</dbReference>
<keyword evidence="10" id="KW-1185">Reference proteome</keyword>
<dbReference type="InterPro" id="IPR006148">
    <property type="entry name" value="Glc/Gal-6P_isomerase"/>
</dbReference>
<gene>
    <name evidence="7" type="primary">pgl</name>
    <name evidence="9" type="ORF">GGQ59_000926</name>
</gene>
<dbReference type="RefSeq" id="WP_183816238.1">
    <property type="nucleotide sequence ID" value="NZ_JACHOB010000001.1"/>
</dbReference>
<keyword evidence="7 9" id="KW-0378">Hydrolase</keyword>
<proteinExistence type="inferred from homology"/>
<evidence type="ECO:0000256" key="3">
    <source>
        <dbReference type="ARBA" id="ARBA00004961"/>
    </source>
</evidence>
<evidence type="ECO:0000256" key="5">
    <source>
        <dbReference type="ARBA" id="ARBA00013198"/>
    </source>
</evidence>
<sequence length="220" mass="23533">MIETFESREAMTEAAKTACLHALRAGVEERGAASCALSGGSTPVPLYEALSETEFDWDKVHVTLADERDAPDDTPARNDKLLREHLLKDYASAAKLTPMVGLDHLPDAFSPLDLIVLGMGDDGHTASLFPNSPGLKEALEGPADEVFKVTPDPLPPGAPYARLTLSRAGLLGARSILLLVTGEKKRAVLEEAMRAGQVEDMPVRAILHADGAPLRVLYAD</sequence>
<evidence type="ECO:0000313" key="9">
    <source>
        <dbReference type="EMBL" id="MBB4658426.1"/>
    </source>
</evidence>
<dbReference type="SUPFAM" id="SSF100950">
    <property type="entry name" value="NagB/RpiA/CoA transferase-like"/>
    <property type="match status" value="1"/>
</dbReference>
<comment type="function">
    <text evidence="2 7">Hydrolysis of 6-phosphogluconolactone to 6-phosphogluconate.</text>
</comment>
<dbReference type="UniPathway" id="UPA00115">
    <property type="reaction ID" value="UER00409"/>
</dbReference>
<dbReference type="Proteomes" id="UP000563524">
    <property type="component" value="Unassembled WGS sequence"/>
</dbReference>
<evidence type="ECO:0000256" key="7">
    <source>
        <dbReference type="RuleBase" id="RU365095"/>
    </source>
</evidence>
<feature type="domain" description="Glucosamine/galactosamine-6-phosphate isomerase" evidence="8">
    <location>
        <begin position="7"/>
        <end position="209"/>
    </location>
</feature>
<protein>
    <recommendedName>
        <fullName evidence="6 7">6-phosphogluconolactonase</fullName>
        <shortName evidence="7">6PGL</shortName>
        <ecNumber evidence="5 7">3.1.1.31</ecNumber>
    </recommendedName>
</protein>
<comment type="similarity">
    <text evidence="4 7">Belongs to the glucosamine/galactosamine-6-phosphate isomerase family. 6-phosphogluconolactonase subfamily.</text>
</comment>
<dbReference type="EC" id="3.1.1.31" evidence="5 7"/>